<evidence type="ECO:0000256" key="13">
    <source>
        <dbReference type="RuleBase" id="RU004349"/>
    </source>
</evidence>
<evidence type="ECO:0000256" key="5">
    <source>
        <dbReference type="ARBA" id="ARBA00022927"/>
    </source>
</evidence>
<evidence type="ECO:0000256" key="12">
    <source>
        <dbReference type="RuleBase" id="RU003484"/>
    </source>
</evidence>
<feature type="transmembrane region" description="Helical" evidence="10">
    <location>
        <begin position="178"/>
        <end position="195"/>
    </location>
</feature>
<feature type="transmembrane region" description="Helical" evidence="10">
    <location>
        <begin position="71"/>
        <end position="95"/>
    </location>
</feature>
<dbReference type="InterPro" id="IPR002208">
    <property type="entry name" value="SecY/SEC61-alpha"/>
</dbReference>
<comment type="similarity">
    <text evidence="2 10 13">Belongs to the SecY/SEC61-alpha family.</text>
</comment>
<dbReference type="PATRIC" id="fig|1618432.3.peg.790"/>
<dbReference type="Gene3D" id="1.10.3370.10">
    <property type="entry name" value="SecY subunit domain"/>
    <property type="match status" value="1"/>
</dbReference>
<keyword evidence="10" id="KW-1003">Cell membrane</keyword>
<dbReference type="PIRSF" id="PIRSF004557">
    <property type="entry name" value="SecY"/>
    <property type="match status" value="1"/>
</dbReference>
<dbReference type="EMBL" id="LBVC01000065">
    <property type="protein sequence ID" value="KKQ76652.1"/>
    <property type="molecule type" value="Genomic_DNA"/>
</dbReference>
<keyword evidence="7 10" id="KW-0811">Translocation</keyword>
<dbReference type="GO" id="GO:0005886">
    <property type="term" value="C:plasma membrane"/>
    <property type="evidence" value="ECO:0007669"/>
    <property type="project" value="UniProtKB-SubCell"/>
</dbReference>
<gene>
    <name evidence="10" type="primary">secY</name>
    <name evidence="14" type="ORF">US99_C0065G0011</name>
</gene>
<comment type="subunit">
    <text evidence="10">Component of the Sec protein translocase complex. Heterotrimer consisting of SecY, SecE and SecG subunits. The heterotrimers can form oligomers, although 1 heterotrimer is thought to be able to translocate proteins. Interacts with the ribosome. Interacts with SecDF, and other proteins may be involved. Interacts with SecA.</text>
</comment>
<evidence type="ECO:0000256" key="6">
    <source>
        <dbReference type="ARBA" id="ARBA00022989"/>
    </source>
</evidence>
<dbReference type="PRINTS" id="PR00303">
    <property type="entry name" value="SECYTRNLCASE"/>
</dbReference>
<evidence type="ECO:0000256" key="2">
    <source>
        <dbReference type="ARBA" id="ARBA00005751"/>
    </source>
</evidence>
<organism evidence="14 15">
    <name type="scientific">Candidatus Daviesbacteria bacterium GW2011_GWF2_38_6</name>
    <dbReference type="NCBI Taxonomy" id="1618432"/>
    <lineage>
        <taxon>Bacteria</taxon>
        <taxon>Candidatus Daviesiibacteriota</taxon>
    </lineage>
</organism>
<evidence type="ECO:0000256" key="7">
    <source>
        <dbReference type="ARBA" id="ARBA00023010"/>
    </source>
</evidence>
<keyword evidence="5 10" id="KW-0653">Protein transport</keyword>
<comment type="subcellular location">
    <subcellularLocation>
        <location evidence="10">Cell membrane</location>
        <topology evidence="10">Multi-pass membrane protein</topology>
    </subcellularLocation>
    <subcellularLocation>
        <location evidence="1 12">Membrane</location>
        <topology evidence="1 12">Multi-pass membrane protein</topology>
    </subcellularLocation>
</comment>
<feature type="transmembrane region" description="Helical" evidence="10">
    <location>
        <begin position="265"/>
        <end position="289"/>
    </location>
</feature>
<dbReference type="AlphaFoldDB" id="A0A0G0KCV4"/>
<name>A0A0G0KCV4_9BACT</name>
<dbReference type="HAMAP" id="MF_01465">
    <property type="entry name" value="SecY"/>
    <property type="match status" value="1"/>
</dbReference>
<comment type="function">
    <text evidence="10 11">The central subunit of the protein translocation channel SecYEG. Consists of two halves formed by TMs 1-5 and 6-10. These two domains form a lateral gate at the front which open onto the bilayer between TMs 2 and 7, and are clamped together by SecE at the back. The channel is closed by both a pore ring composed of hydrophobic SecY resides and a short helix (helix 2A) on the extracellular side of the membrane which forms a plug. The plug probably moves laterally to allow the channel to open. The ring and the pore may move independently.</text>
</comment>
<dbReference type="GO" id="GO:0065002">
    <property type="term" value="P:intracellular protein transmembrane transport"/>
    <property type="evidence" value="ECO:0007669"/>
    <property type="project" value="UniProtKB-UniRule"/>
</dbReference>
<dbReference type="GO" id="GO:0043952">
    <property type="term" value="P:protein transport by the Sec complex"/>
    <property type="evidence" value="ECO:0007669"/>
    <property type="project" value="UniProtKB-UniRule"/>
</dbReference>
<feature type="transmembrane region" description="Helical" evidence="10">
    <location>
        <begin position="21"/>
        <end position="51"/>
    </location>
</feature>
<dbReference type="InterPro" id="IPR026593">
    <property type="entry name" value="SecY"/>
</dbReference>
<dbReference type="PROSITE" id="PS00756">
    <property type="entry name" value="SECY_2"/>
    <property type="match status" value="1"/>
</dbReference>
<feature type="transmembrane region" description="Helical" evidence="10">
    <location>
        <begin position="309"/>
        <end position="331"/>
    </location>
</feature>
<dbReference type="FunFam" id="1.10.3370.10:FF:000001">
    <property type="entry name" value="Preprotein translocase subunit SecY"/>
    <property type="match status" value="1"/>
</dbReference>
<protein>
    <recommendedName>
        <fullName evidence="9 10">Protein translocase subunit SecY</fullName>
    </recommendedName>
</protein>
<feature type="transmembrane region" description="Helical" evidence="10">
    <location>
        <begin position="115"/>
        <end position="135"/>
    </location>
</feature>
<evidence type="ECO:0000256" key="8">
    <source>
        <dbReference type="ARBA" id="ARBA00023136"/>
    </source>
</evidence>
<evidence type="ECO:0000256" key="1">
    <source>
        <dbReference type="ARBA" id="ARBA00004141"/>
    </source>
</evidence>
<reference evidence="14 15" key="1">
    <citation type="journal article" date="2015" name="Nature">
        <title>rRNA introns, odd ribosomes, and small enigmatic genomes across a large radiation of phyla.</title>
        <authorList>
            <person name="Brown C.T."/>
            <person name="Hug L.A."/>
            <person name="Thomas B.C."/>
            <person name="Sharon I."/>
            <person name="Castelle C.J."/>
            <person name="Singh A."/>
            <person name="Wilkins M.J."/>
            <person name="Williams K.H."/>
            <person name="Banfield J.F."/>
        </authorList>
    </citation>
    <scope>NUCLEOTIDE SEQUENCE [LARGE SCALE GENOMIC DNA]</scope>
</reference>
<dbReference type="Pfam" id="PF00344">
    <property type="entry name" value="SecY"/>
    <property type="match status" value="1"/>
</dbReference>
<comment type="caution">
    <text evidence="14">The sequence shown here is derived from an EMBL/GenBank/DDBJ whole genome shotgun (WGS) entry which is preliminary data.</text>
</comment>
<keyword evidence="6 10" id="KW-1133">Transmembrane helix</keyword>
<feature type="transmembrane region" description="Helical" evidence="10">
    <location>
        <begin position="207"/>
        <end position="227"/>
    </location>
</feature>
<accession>A0A0G0KCV4</accession>
<feature type="transmembrane region" description="Helical" evidence="10">
    <location>
        <begin position="147"/>
        <end position="166"/>
    </location>
</feature>
<dbReference type="GO" id="GO:0006605">
    <property type="term" value="P:protein targeting"/>
    <property type="evidence" value="ECO:0007669"/>
    <property type="project" value="UniProtKB-UniRule"/>
</dbReference>
<evidence type="ECO:0000256" key="4">
    <source>
        <dbReference type="ARBA" id="ARBA00022692"/>
    </source>
</evidence>
<keyword evidence="8 10" id="KW-0472">Membrane</keyword>
<evidence type="ECO:0000256" key="11">
    <source>
        <dbReference type="RuleBase" id="RU000537"/>
    </source>
</evidence>
<evidence type="ECO:0000256" key="9">
    <source>
        <dbReference type="ARBA" id="ARBA00039733"/>
    </source>
</evidence>
<dbReference type="Proteomes" id="UP000034324">
    <property type="component" value="Unassembled WGS sequence"/>
</dbReference>
<proteinExistence type="inferred from homology"/>
<keyword evidence="4 10" id="KW-0812">Transmembrane</keyword>
<evidence type="ECO:0000313" key="15">
    <source>
        <dbReference type="Proteomes" id="UP000034324"/>
    </source>
</evidence>
<evidence type="ECO:0000313" key="14">
    <source>
        <dbReference type="EMBL" id="KKQ76652.1"/>
    </source>
</evidence>
<evidence type="ECO:0000256" key="10">
    <source>
        <dbReference type="HAMAP-Rule" id="MF_01465"/>
    </source>
</evidence>
<dbReference type="InterPro" id="IPR023201">
    <property type="entry name" value="SecY_dom_sf"/>
</dbReference>
<feature type="transmembrane region" description="Helical" evidence="10">
    <location>
        <begin position="387"/>
        <end position="409"/>
    </location>
</feature>
<sequence length="432" mass="46809">MSNILSPIFNAFKIPELRRKIFITILIILIFRLVAHIPVSGVNLAALQALFSSNQFLGLLDIFSGGTLANFSVISLGLNPFINASIIMQLLTMVWPKLEALSKEGEYGRGKINQYTRYLTVPLSVLQAIGMFALLKNQGIVADISPIQIVAIIVGMTAGTIFLMWLGELITEYGIGNGISLLIFAGIVARLPVVFGQTVTIFDQQQLINILIFAALSVLVIAAVVFINEGRRQIAVQYARRSIGDKSGPGGAQTYLPLRVNQAGVIPIIFAVSLVLIPSFAGSYLSQLASPQLSFLGRFLVSNFNPSSLTYNSVYFLLVVGFTFFYTAVIFNPTKVADEIKKYGGFLPGIRPGTSTARFLNYILVRVTLAGAIFLGAIAVLPSIASQITGVTTLILGGTGLLIVVSVIMDTAKQFESKLIERSYDVFTKRPI</sequence>
<keyword evidence="3 10" id="KW-0813">Transport</keyword>
<dbReference type="NCBIfam" id="TIGR00967">
    <property type="entry name" value="3a0501s007"/>
    <property type="match status" value="1"/>
</dbReference>
<dbReference type="PANTHER" id="PTHR10906">
    <property type="entry name" value="SECY/SEC61-ALPHA FAMILY MEMBER"/>
    <property type="match status" value="1"/>
</dbReference>
<feature type="transmembrane region" description="Helical" evidence="10">
    <location>
        <begin position="359"/>
        <end position="381"/>
    </location>
</feature>
<dbReference type="InterPro" id="IPR030659">
    <property type="entry name" value="SecY_CS"/>
</dbReference>
<evidence type="ECO:0000256" key="3">
    <source>
        <dbReference type="ARBA" id="ARBA00022448"/>
    </source>
</evidence>
<dbReference type="PROSITE" id="PS00755">
    <property type="entry name" value="SECY_1"/>
    <property type="match status" value="1"/>
</dbReference>
<dbReference type="SUPFAM" id="SSF103491">
    <property type="entry name" value="Preprotein translocase SecY subunit"/>
    <property type="match status" value="1"/>
</dbReference>